<dbReference type="OrthoDB" id="79090at2759"/>
<dbReference type="Pfam" id="PF00134">
    <property type="entry name" value="Cyclin_N"/>
    <property type="match status" value="1"/>
</dbReference>
<dbReference type="CDD" id="cd20534">
    <property type="entry name" value="CYCLIN_CCNM_CCNQ_rpt1"/>
    <property type="match status" value="1"/>
</dbReference>
<dbReference type="GO" id="GO:0016538">
    <property type="term" value="F:cyclin-dependent protein serine/threonine kinase regulator activity"/>
    <property type="evidence" value="ECO:0007669"/>
    <property type="project" value="InterPro"/>
</dbReference>
<feature type="compositionally biased region" description="Pro residues" evidence="7">
    <location>
        <begin position="392"/>
        <end position="401"/>
    </location>
</feature>
<evidence type="ECO:0000259" key="8">
    <source>
        <dbReference type="SMART" id="SM00385"/>
    </source>
</evidence>
<evidence type="ECO:0000313" key="9">
    <source>
        <dbReference type="EMBL" id="CAG7734187.1"/>
    </source>
</evidence>
<feature type="domain" description="Cyclin-like" evidence="8">
    <location>
        <begin position="148"/>
        <end position="246"/>
    </location>
</feature>
<feature type="region of interest" description="Disordered" evidence="7">
    <location>
        <begin position="64"/>
        <end position="90"/>
    </location>
</feature>
<feature type="domain" description="Cyclin-like" evidence="8">
    <location>
        <begin position="259"/>
        <end position="357"/>
    </location>
</feature>
<feature type="coiled-coil region" evidence="6">
    <location>
        <begin position="91"/>
        <end position="118"/>
    </location>
</feature>
<keyword evidence="10" id="KW-1185">Reference proteome</keyword>
<dbReference type="Proteomes" id="UP000708208">
    <property type="component" value="Unassembled WGS sequence"/>
</dbReference>
<reference evidence="9" key="1">
    <citation type="submission" date="2021-06" db="EMBL/GenBank/DDBJ databases">
        <authorList>
            <person name="Hodson N. C."/>
            <person name="Mongue J. A."/>
            <person name="Jaron S. K."/>
        </authorList>
    </citation>
    <scope>NUCLEOTIDE SEQUENCE</scope>
</reference>
<dbReference type="CDD" id="cd20535">
    <property type="entry name" value="CYCLIN_CCNM_CCNQ_rpt2"/>
    <property type="match status" value="1"/>
</dbReference>
<dbReference type="InterPro" id="IPR043198">
    <property type="entry name" value="Cyclin/Ssn8"/>
</dbReference>
<dbReference type="InterPro" id="IPR048055">
    <property type="entry name" value="Cyclin-Q_first_cyclin_box"/>
</dbReference>
<evidence type="ECO:0000256" key="7">
    <source>
        <dbReference type="SAM" id="MobiDB-lite"/>
    </source>
</evidence>
<dbReference type="InterPro" id="IPR006671">
    <property type="entry name" value="Cyclin_N"/>
</dbReference>
<keyword evidence="6" id="KW-0175">Coiled coil</keyword>
<comment type="similarity">
    <text evidence="1">Belongs to the cyclin family. Cyclin-like FAM58 subfamily.</text>
</comment>
<gene>
    <name evidence="9" type="ORF">AFUS01_LOCUS22590</name>
</gene>
<evidence type="ECO:0000256" key="5">
    <source>
        <dbReference type="RuleBase" id="RU000383"/>
    </source>
</evidence>
<comment type="caution">
    <text evidence="9">The sequence shown here is derived from an EMBL/GenBank/DDBJ whole genome shotgun (WGS) entry which is preliminary data.</text>
</comment>
<organism evidence="9 10">
    <name type="scientific">Allacma fusca</name>
    <dbReference type="NCBI Taxonomy" id="39272"/>
    <lineage>
        <taxon>Eukaryota</taxon>
        <taxon>Metazoa</taxon>
        <taxon>Ecdysozoa</taxon>
        <taxon>Arthropoda</taxon>
        <taxon>Hexapoda</taxon>
        <taxon>Collembola</taxon>
        <taxon>Symphypleona</taxon>
        <taxon>Sminthuridae</taxon>
        <taxon>Allacma</taxon>
    </lineage>
</organism>
<sequence>MFLFIPPYFHNKFLDPAIQFSRKTKSRTEFLIVGCTRRKQVVCIRDSKRLKVVHFMERHGSSRVRRSGSDFEGKVDLKPKSDSRPLPPVSKRDVEQCMDELELKMEKSRKSLEEKKIKLEGVNPTKEDSPNLLIDYRKGNNDLYLGARFIFECGIKLELQPTTIATAAVLYHRFFCKTSVRTYDVCTIGATSVFLACKVENEKRRMRDIINVVQQSIERDAELLDMDEKYFAYKNGIVQSELFMMRILEFQVNYTHPHRYLVHYLRELQHWMGYENVCSNTIFRTAWSFLQDFHHNSSVINYKPQELAIAAIQLSLHCFGATVPGDKAKAGKKSWKTVFFSDFDEDMHQEIMTKMIESYDKEMEFIPELLYSKESASSEKPIKTESFNEGPAPTPVPPPPQITNKMR</sequence>
<dbReference type="InterPro" id="IPR013763">
    <property type="entry name" value="Cyclin-like_dom"/>
</dbReference>
<name>A0A8J2K9U7_9HEXA</name>
<evidence type="ECO:0000313" key="10">
    <source>
        <dbReference type="Proteomes" id="UP000708208"/>
    </source>
</evidence>
<keyword evidence="3 5" id="KW-0195">Cyclin</keyword>
<feature type="region of interest" description="Disordered" evidence="7">
    <location>
        <begin position="374"/>
        <end position="407"/>
    </location>
</feature>
<evidence type="ECO:0000256" key="3">
    <source>
        <dbReference type="ARBA" id="ARBA00023127"/>
    </source>
</evidence>
<evidence type="ECO:0000256" key="6">
    <source>
        <dbReference type="SAM" id="Coils"/>
    </source>
</evidence>
<dbReference type="GO" id="GO:0006357">
    <property type="term" value="P:regulation of transcription by RNA polymerase II"/>
    <property type="evidence" value="ECO:0007669"/>
    <property type="project" value="InterPro"/>
</dbReference>
<evidence type="ECO:0000256" key="2">
    <source>
        <dbReference type="ARBA" id="ARBA00019501"/>
    </source>
</evidence>
<dbReference type="AlphaFoldDB" id="A0A8J2K9U7"/>
<dbReference type="PANTHER" id="PTHR10026">
    <property type="entry name" value="CYCLIN"/>
    <property type="match status" value="1"/>
</dbReference>
<dbReference type="SMART" id="SM00385">
    <property type="entry name" value="CYCLIN"/>
    <property type="match status" value="2"/>
</dbReference>
<evidence type="ECO:0000256" key="1">
    <source>
        <dbReference type="ARBA" id="ARBA00010390"/>
    </source>
</evidence>
<evidence type="ECO:0000256" key="4">
    <source>
        <dbReference type="ARBA" id="ARBA00032419"/>
    </source>
</evidence>
<accession>A0A8J2K9U7</accession>
<dbReference type="InterPro" id="IPR048053">
    <property type="entry name" value="Cyclin-Q_second_cyclin_box"/>
</dbReference>
<feature type="compositionally biased region" description="Basic and acidic residues" evidence="7">
    <location>
        <begin position="67"/>
        <end position="83"/>
    </location>
</feature>
<dbReference type="EMBL" id="CAJVCH010264691">
    <property type="protein sequence ID" value="CAG7734187.1"/>
    <property type="molecule type" value="Genomic_DNA"/>
</dbReference>
<protein>
    <recommendedName>
        <fullName evidence="2">Cyclin-Q</fullName>
    </recommendedName>
    <alternativeName>
        <fullName evidence="4">Cyclin-related protein FAM58A</fullName>
    </alternativeName>
</protein>
<proteinExistence type="inferred from homology"/>